<proteinExistence type="predicted"/>
<organism evidence="1">
    <name type="scientific">marine sediment metagenome</name>
    <dbReference type="NCBI Taxonomy" id="412755"/>
    <lineage>
        <taxon>unclassified sequences</taxon>
        <taxon>metagenomes</taxon>
        <taxon>ecological metagenomes</taxon>
    </lineage>
</organism>
<dbReference type="AlphaFoldDB" id="X0Y0S9"/>
<dbReference type="EMBL" id="BARS01057201">
    <property type="protein sequence ID" value="GAG49424.1"/>
    <property type="molecule type" value="Genomic_DNA"/>
</dbReference>
<name>X0Y0S9_9ZZZZ</name>
<feature type="non-terminal residue" evidence="1">
    <location>
        <position position="68"/>
    </location>
</feature>
<sequence>MSITIPFDDPIYAYREHLGDGVNTDFTIGFPYLYKDVAQNGSVPDYVRVYFDAVEQLSGWSVRSRGNV</sequence>
<comment type="caution">
    <text evidence="1">The sequence shown here is derived from an EMBL/GenBank/DDBJ whole genome shotgun (WGS) entry which is preliminary data.</text>
</comment>
<gene>
    <name evidence="1" type="ORF">S01H1_83961</name>
</gene>
<accession>X0Y0S9</accession>
<evidence type="ECO:0000313" key="1">
    <source>
        <dbReference type="EMBL" id="GAG49424.1"/>
    </source>
</evidence>
<reference evidence="1" key="1">
    <citation type="journal article" date="2014" name="Front. Microbiol.">
        <title>High frequency of phylogenetically diverse reductive dehalogenase-homologous genes in deep subseafloor sedimentary metagenomes.</title>
        <authorList>
            <person name="Kawai M."/>
            <person name="Futagami T."/>
            <person name="Toyoda A."/>
            <person name="Takaki Y."/>
            <person name="Nishi S."/>
            <person name="Hori S."/>
            <person name="Arai W."/>
            <person name="Tsubouchi T."/>
            <person name="Morono Y."/>
            <person name="Uchiyama I."/>
            <person name="Ito T."/>
            <person name="Fujiyama A."/>
            <person name="Inagaki F."/>
            <person name="Takami H."/>
        </authorList>
    </citation>
    <scope>NUCLEOTIDE SEQUENCE</scope>
    <source>
        <strain evidence="1">Expedition CK06-06</strain>
    </source>
</reference>
<protein>
    <submittedName>
        <fullName evidence="1">Uncharacterized protein</fullName>
    </submittedName>
</protein>